<dbReference type="GO" id="GO:0052816">
    <property type="term" value="F:long-chain fatty acyl-CoA hydrolase activity"/>
    <property type="evidence" value="ECO:0007669"/>
    <property type="project" value="TreeGrafter"/>
</dbReference>
<dbReference type="PANTHER" id="PTHR11049">
    <property type="entry name" value="ACYL COENZYME A THIOESTER HYDROLASE"/>
    <property type="match status" value="1"/>
</dbReference>
<dbReference type="AlphaFoldDB" id="M0N3Q6"/>
<dbReference type="GO" id="GO:0006637">
    <property type="term" value="P:acyl-CoA metabolic process"/>
    <property type="evidence" value="ECO:0007669"/>
    <property type="project" value="TreeGrafter"/>
</dbReference>
<dbReference type="PANTHER" id="PTHR11049:SF24">
    <property type="entry name" value="CYTOSOLIC ACYL COENZYME A THIOESTER HYDROLASE"/>
    <property type="match status" value="1"/>
</dbReference>
<keyword evidence="1" id="KW-0378">Hydrolase</keyword>
<comment type="caution">
    <text evidence="4">The sequence shown here is derived from an EMBL/GenBank/DDBJ whole genome shotgun (WGS) entry which is preliminary data.</text>
</comment>
<dbReference type="InterPro" id="IPR029069">
    <property type="entry name" value="HotDog_dom_sf"/>
</dbReference>
<dbReference type="GO" id="GO:0005829">
    <property type="term" value="C:cytosol"/>
    <property type="evidence" value="ECO:0007669"/>
    <property type="project" value="TreeGrafter"/>
</dbReference>
<gene>
    <name evidence="4" type="ORF">C450_10348</name>
</gene>
<dbReference type="OrthoDB" id="15030at2157"/>
<keyword evidence="5" id="KW-1185">Reference proteome</keyword>
<evidence type="ECO:0000256" key="1">
    <source>
        <dbReference type="ARBA" id="ARBA00022801"/>
    </source>
</evidence>
<dbReference type="Pfam" id="PF03061">
    <property type="entry name" value="4HBT"/>
    <property type="match status" value="1"/>
</dbReference>
<evidence type="ECO:0000256" key="2">
    <source>
        <dbReference type="SAM" id="MobiDB-lite"/>
    </source>
</evidence>
<organism evidence="4 5">
    <name type="scientific">Halococcus salifodinae DSM 8989</name>
    <dbReference type="NCBI Taxonomy" id="1227456"/>
    <lineage>
        <taxon>Archaea</taxon>
        <taxon>Methanobacteriati</taxon>
        <taxon>Methanobacteriota</taxon>
        <taxon>Stenosarchaea group</taxon>
        <taxon>Halobacteria</taxon>
        <taxon>Halobacteriales</taxon>
        <taxon>Halococcaceae</taxon>
        <taxon>Halococcus</taxon>
    </lineage>
</organism>
<dbReference type="SUPFAM" id="SSF54637">
    <property type="entry name" value="Thioesterase/thiol ester dehydrase-isomerase"/>
    <property type="match status" value="1"/>
</dbReference>
<dbReference type="Gene3D" id="3.10.129.10">
    <property type="entry name" value="Hotdog Thioesterase"/>
    <property type="match status" value="1"/>
</dbReference>
<dbReference type="CDD" id="cd03442">
    <property type="entry name" value="BFIT_BACH"/>
    <property type="match status" value="1"/>
</dbReference>
<dbReference type="InterPro" id="IPR006683">
    <property type="entry name" value="Thioestr_dom"/>
</dbReference>
<dbReference type="PROSITE" id="PS51770">
    <property type="entry name" value="HOTDOG_ACOT"/>
    <property type="match status" value="1"/>
</dbReference>
<dbReference type="PATRIC" id="fig|1227456.3.peg.2091"/>
<dbReference type="GO" id="GO:0009062">
    <property type="term" value="P:fatty acid catabolic process"/>
    <property type="evidence" value="ECO:0007669"/>
    <property type="project" value="TreeGrafter"/>
</dbReference>
<evidence type="ECO:0000259" key="3">
    <source>
        <dbReference type="PROSITE" id="PS51770"/>
    </source>
</evidence>
<feature type="compositionally biased region" description="Basic and acidic residues" evidence="2">
    <location>
        <begin position="129"/>
        <end position="140"/>
    </location>
</feature>
<dbReference type="InterPro" id="IPR040170">
    <property type="entry name" value="Cytosol_ACT"/>
</dbReference>
<reference evidence="4 5" key="1">
    <citation type="journal article" date="2014" name="PLoS Genet.">
        <title>Phylogenetically driven sequencing of extremely halophilic archaea reveals strategies for static and dynamic osmo-response.</title>
        <authorList>
            <person name="Becker E.A."/>
            <person name="Seitzer P.M."/>
            <person name="Tritt A."/>
            <person name="Larsen D."/>
            <person name="Krusor M."/>
            <person name="Yao A.I."/>
            <person name="Wu D."/>
            <person name="Madern D."/>
            <person name="Eisen J.A."/>
            <person name="Darling A.E."/>
            <person name="Facciotti M.T."/>
        </authorList>
    </citation>
    <scope>NUCLEOTIDE SEQUENCE [LARGE SCALE GENOMIC DNA]</scope>
    <source>
        <strain evidence="4 5">DSM 8989</strain>
    </source>
</reference>
<proteinExistence type="predicted"/>
<feature type="domain" description="HotDog ACOT-type" evidence="3">
    <location>
        <begin position="5"/>
        <end position="117"/>
    </location>
</feature>
<accession>M0N3Q6</accession>
<protein>
    <submittedName>
        <fullName evidence="4">Thioesterase superfamily protein</fullName>
    </submittedName>
</protein>
<sequence length="146" mass="16496">MTDLIETHIENRVMVQPNHANNLQTAHGGHVLKWMDEVGAMSAMRFAGSSCVTARINQVDFERPIQVGDTSLIKSYVYRAGRTSVRVRLQVYRENLRNGKQQKATESYFVYVAIDDDREPTTVPELDVSSDRGERLREEALAGEGQ</sequence>
<dbReference type="RefSeq" id="WP_005043185.1">
    <property type="nucleotide sequence ID" value="NZ_AOME01000054.1"/>
</dbReference>
<dbReference type="STRING" id="1227456.C450_10348"/>
<dbReference type="InterPro" id="IPR033120">
    <property type="entry name" value="HOTDOG_ACOT"/>
</dbReference>
<evidence type="ECO:0000313" key="4">
    <source>
        <dbReference type="EMBL" id="EMA52491.1"/>
    </source>
</evidence>
<feature type="region of interest" description="Disordered" evidence="2">
    <location>
        <begin position="121"/>
        <end position="146"/>
    </location>
</feature>
<evidence type="ECO:0000313" key="5">
    <source>
        <dbReference type="Proteomes" id="UP000011625"/>
    </source>
</evidence>
<name>M0N3Q6_9EURY</name>
<dbReference type="Proteomes" id="UP000011625">
    <property type="component" value="Unassembled WGS sequence"/>
</dbReference>
<dbReference type="EMBL" id="AOME01000054">
    <property type="protein sequence ID" value="EMA52491.1"/>
    <property type="molecule type" value="Genomic_DNA"/>
</dbReference>